<dbReference type="Gene3D" id="2.170.270.10">
    <property type="entry name" value="SET domain"/>
    <property type="match status" value="1"/>
</dbReference>
<keyword evidence="9" id="KW-1133">Transmembrane helix</keyword>
<dbReference type="EMBL" id="JBGFUD010011036">
    <property type="protein sequence ID" value="MFH4983081.1"/>
    <property type="molecule type" value="Genomic_DNA"/>
</dbReference>
<dbReference type="InterPro" id="IPR001214">
    <property type="entry name" value="SET_dom"/>
</dbReference>
<feature type="region of interest" description="Disordered" evidence="8">
    <location>
        <begin position="1"/>
        <end position="72"/>
    </location>
</feature>
<evidence type="ECO:0000313" key="13">
    <source>
        <dbReference type="EMBL" id="MFH4983081.1"/>
    </source>
</evidence>
<keyword evidence="9" id="KW-0812">Transmembrane</keyword>
<dbReference type="SMART" id="SM00570">
    <property type="entry name" value="AWS"/>
    <property type="match status" value="1"/>
</dbReference>
<evidence type="ECO:0000256" key="3">
    <source>
        <dbReference type="ARBA" id="ARBA00022454"/>
    </source>
</evidence>
<protein>
    <recommendedName>
        <fullName evidence="15">Histone-lysine N-methyltransferase</fullName>
    </recommendedName>
</protein>
<comment type="subcellular location">
    <subcellularLocation>
        <location evidence="2">Chromosome</location>
    </subcellularLocation>
    <subcellularLocation>
        <location evidence="1">Nucleus</location>
    </subcellularLocation>
</comment>
<dbReference type="SUPFAM" id="SSF82199">
    <property type="entry name" value="SET domain"/>
    <property type="match status" value="1"/>
</dbReference>
<dbReference type="PANTHER" id="PTHR46711">
    <property type="entry name" value="HISTONE-LYSINE N-METHYLTRANSFERASE SETD2"/>
    <property type="match status" value="1"/>
</dbReference>
<dbReference type="PROSITE" id="PS50868">
    <property type="entry name" value="POST_SET"/>
    <property type="match status" value="1"/>
</dbReference>
<dbReference type="Pfam" id="PF17907">
    <property type="entry name" value="AWS"/>
    <property type="match status" value="1"/>
</dbReference>
<feature type="domain" description="SET" evidence="10">
    <location>
        <begin position="153"/>
        <end position="271"/>
    </location>
</feature>
<dbReference type="PROSITE" id="PS51215">
    <property type="entry name" value="AWS"/>
    <property type="match status" value="1"/>
</dbReference>
<reference evidence="13 14" key="1">
    <citation type="submission" date="2024-08" db="EMBL/GenBank/DDBJ databases">
        <title>Gnathostoma spinigerum genome.</title>
        <authorList>
            <person name="Gonzalez-Bertolin B."/>
            <person name="Monzon S."/>
            <person name="Zaballos A."/>
            <person name="Jimenez P."/>
            <person name="Dekumyoy P."/>
            <person name="Varona S."/>
            <person name="Cuesta I."/>
            <person name="Sumanam S."/>
            <person name="Adisakwattana P."/>
            <person name="Gasser R.B."/>
            <person name="Hernandez-Gonzalez A."/>
            <person name="Young N.D."/>
            <person name="Perteguer M.J."/>
        </authorList>
    </citation>
    <scope>NUCLEOTIDE SEQUENCE [LARGE SCALE GENOMIC DNA]</scope>
    <source>
        <strain evidence="13">AL3</strain>
        <tissue evidence="13">Liver</tissue>
    </source>
</reference>
<evidence type="ECO:0000259" key="10">
    <source>
        <dbReference type="PROSITE" id="PS50280"/>
    </source>
</evidence>
<keyword evidence="4" id="KW-0489">Methyltransferase</keyword>
<dbReference type="SMART" id="SM00317">
    <property type="entry name" value="SET"/>
    <property type="match status" value="1"/>
</dbReference>
<evidence type="ECO:0000256" key="7">
    <source>
        <dbReference type="ARBA" id="ARBA00023242"/>
    </source>
</evidence>
<dbReference type="InterPro" id="IPR046341">
    <property type="entry name" value="SET_dom_sf"/>
</dbReference>
<evidence type="ECO:0008006" key="15">
    <source>
        <dbReference type="Google" id="ProtNLM"/>
    </source>
</evidence>
<feature type="compositionally biased region" description="Low complexity" evidence="8">
    <location>
        <begin position="54"/>
        <end position="67"/>
    </location>
</feature>
<keyword evidence="6" id="KW-0949">S-adenosyl-L-methionine</keyword>
<dbReference type="SMART" id="SM00508">
    <property type="entry name" value="PostSET"/>
    <property type="match status" value="1"/>
</dbReference>
<evidence type="ECO:0000256" key="6">
    <source>
        <dbReference type="ARBA" id="ARBA00022691"/>
    </source>
</evidence>
<dbReference type="GO" id="GO:0005694">
    <property type="term" value="C:chromosome"/>
    <property type="evidence" value="ECO:0007669"/>
    <property type="project" value="UniProtKB-SubCell"/>
</dbReference>
<dbReference type="Pfam" id="PF00856">
    <property type="entry name" value="SET"/>
    <property type="match status" value="1"/>
</dbReference>
<keyword evidence="7" id="KW-0539">Nucleus</keyword>
<dbReference type="GO" id="GO:0032259">
    <property type="term" value="P:methylation"/>
    <property type="evidence" value="ECO:0007669"/>
    <property type="project" value="UniProtKB-KW"/>
</dbReference>
<gene>
    <name evidence="13" type="ORF">AB6A40_009790</name>
</gene>
<dbReference type="PANTHER" id="PTHR46711:SF1">
    <property type="entry name" value="HISTONE-LYSINE N-METHYLTRANSFERASE SETD2"/>
    <property type="match status" value="1"/>
</dbReference>
<evidence type="ECO:0000256" key="5">
    <source>
        <dbReference type="ARBA" id="ARBA00022679"/>
    </source>
</evidence>
<dbReference type="CDD" id="cd19172">
    <property type="entry name" value="SET_SETD2"/>
    <property type="match status" value="1"/>
</dbReference>
<keyword evidence="14" id="KW-1185">Reference proteome</keyword>
<proteinExistence type="predicted"/>
<dbReference type="Proteomes" id="UP001608902">
    <property type="component" value="Unassembled WGS sequence"/>
</dbReference>
<dbReference type="InterPro" id="IPR044437">
    <property type="entry name" value="SETD2/Set2_SET"/>
</dbReference>
<evidence type="ECO:0000256" key="1">
    <source>
        <dbReference type="ARBA" id="ARBA00004123"/>
    </source>
</evidence>
<feature type="domain" description="AWS" evidence="12">
    <location>
        <begin position="99"/>
        <end position="151"/>
    </location>
</feature>
<feature type="transmembrane region" description="Helical" evidence="9">
    <location>
        <begin position="530"/>
        <end position="549"/>
    </location>
</feature>
<evidence type="ECO:0000256" key="2">
    <source>
        <dbReference type="ARBA" id="ARBA00004286"/>
    </source>
</evidence>
<evidence type="ECO:0000256" key="8">
    <source>
        <dbReference type="SAM" id="MobiDB-lite"/>
    </source>
</evidence>
<evidence type="ECO:0000256" key="4">
    <source>
        <dbReference type="ARBA" id="ARBA00022603"/>
    </source>
</evidence>
<dbReference type="PROSITE" id="PS50280">
    <property type="entry name" value="SET"/>
    <property type="match status" value="1"/>
</dbReference>
<dbReference type="GO" id="GO:0140938">
    <property type="term" value="F:histone H3 methyltransferase activity"/>
    <property type="evidence" value="ECO:0007669"/>
    <property type="project" value="UniProtKB-ARBA"/>
</dbReference>
<evidence type="ECO:0000256" key="9">
    <source>
        <dbReference type="SAM" id="Phobius"/>
    </source>
</evidence>
<organism evidence="13 14">
    <name type="scientific">Gnathostoma spinigerum</name>
    <dbReference type="NCBI Taxonomy" id="75299"/>
    <lineage>
        <taxon>Eukaryota</taxon>
        <taxon>Metazoa</taxon>
        <taxon>Ecdysozoa</taxon>
        <taxon>Nematoda</taxon>
        <taxon>Chromadorea</taxon>
        <taxon>Rhabditida</taxon>
        <taxon>Spirurina</taxon>
        <taxon>Gnathostomatomorpha</taxon>
        <taxon>Gnathostomatoidea</taxon>
        <taxon>Gnathostomatidae</taxon>
        <taxon>Gnathostoma</taxon>
    </lineage>
</organism>
<dbReference type="GO" id="GO:0016279">
    <property type="term" value="F:protein-lysine N-methyltransferase activity"/>
    <property type="evidence" value="ECO:0007669"/>
    <property type="project" value="UniProtKB-ARBA"/>
</dbReference>
<sequence>MSIKLMKQRWLSETSEDHRKIETEGESLLVEDEGGDEKCLGNSPSQPVIDKLPTHASTDASSSGTTSNIDDVDREKEMPFFIHIDENEILCDEALIKEAKVVRCLCEPSEEDLAAGRGCGPECINREIYMECGSRCPSGNRCTNRQFQNKTYANVEAFDAGIKGWGLQAKEPIAANQFIMEYVGEVISAEEMIRRGKRYGKDPNHRHHYLMALKNGAVIDATVKGNISRFINHSCDPNCQSQKWIVNRQLRIGFFSLKPIAAGEEIVFDYQLERYGRKAQKCYCGSANCRGLIGGDVESDVESSNEINEDEETSSDGEEVEIVMPEKLVAKAMKSRIAARNRAKARAKERSKRNHQKAIETAITQGPPRNRSQVKDLVRLMIQVEQASQRCSLLQCLRLAHSDILRLFMDECGLRLLYIFLATSYPIDEIRSVLELQMQCLELLDVMPIVTKNQVIDSHIMATVTKLASQVNTLEQSVRDAVHQMIDSVCGEIASTSSPPSSPTVGVYTGEEEVLENDIAANAVKLITKVVFFSLRYFGYIVAVFVYMFENRRARTQT</sequence>
<keyword evidence="9" id="KW-0472">Membrane</keyword>
<evidence type="ECO:0000259" key="11">
    <source>
        <dbReference type="PROSITE" id="PS50868"/>
    </source>
</evidence>
<evidence type="ECO:0000259" key="12">
    <source>
        <dbReference type="PROSITE" id="PS51215"/>
    </source>
</evidence>
<dbReference type="GO" id="GO:0005634">
    <property type="term" value="C:nucleus"/>
    <property type="evidence" value="ECO:0007669"/>
    <property type="project" value="UniProtKB-SubCell"/>
</dbReference>
<dbReference type="InterPro" id="IPR042294">
    <property type="entry name" value="SETD2_animal"/>
</dbReference>
<name>A0ABD6EZT8_9BILA</name>
<dbReference type="InterPro" id="IPR006560">
    <property type="entry name" value="AWS_dom"/>
</dbReference>
<keyword evidence="3" id="KW-0158">Chromosome</keyword>
<dbReference type="InterPro" id="IPR003616">
    <property type="entry name" value="Post-SET_dom"/>
</dbReference>
<accession>A0ABD6EZT8</accession>
<dbReference type="AlphaFoldDB" id="A0ABD6EZT8"/>
<feature type="domain" description="Post-SET" evidence="11">
    <location>
        <begin position="278"/>
        <end position="294"/>
    </location>
</feature>
<comment type="caution">
    <text evidence="13">The sequence shown here is derived from an EMBL/GenBank/DDBJ whole genome shotgun (WGS) entry which is preliminary data.</text>
</comment>
<keyword evidence="5" id="KW-0808">Transferase</keyword>
<evidence type="ECO:0000313" key="14">
    <source>
        <dbReference type="Proteomes" id="UP001608902"/>
    </source>
</evidence>